<evidence type="ECO:0000313" key="2">
    <source>
        <dbReference type="Proteomes" id="UP001201812"/>
    </source>
</evidence>
<dbReference type="AlphaFoldDB" id="A0AAD4MDV7"/>
<gene>
    <name evidence="1" type="ORF">DdX_22239</name>
</gene>
<proteinExistence type="predicted"/>
<sequence length="107" mass="11562">MSSGSAITTGPGRPLVATFHARATYSGMRRASSIRVAHLASGANIAGKSTSWNLRGPHRAVDITDEQQHRLRTCIATWTPMLALVAPGPRVTKQTPACRSSCRRRRP</sequence>
<dbReference type="EMBL" id="JAKKPZ010001058">
    <property type="protein sequence ID" value="KAI1690892.1"/>
    <property type="molecule type" value="Genomic_DNA"/>
</dbReference>
<comment type="caution">
    <text evidence="1">The sequence shown here is derived from an EMBL/GenBank/DDBJ whole genome shotgun (WGS) entry which is preliminary data.</text>
</comment>
<name>A0AAD4MDV7_9BILA</name>
<evidence type="ECO:0000313" key="1">
    <source>
        <dbReference type="EMBL" id="KAI1690892.1"/>
    </source>
</evidence>
<dbReference type="Proteomes" id="UP001201812">
    <property type="component" value="Unassembled WGS sequence"/>
</dbReference>
<reference evidence="1" key="1">
    <citation type="submission" date="2022-01" db="EMBL/GenBank/DDBJ databases">
        <title>Genome Sequence Resource for Two Populations of Ditylenchus destructor, the Migratory Endoparasitic Phytonematode.</title>
        <authorList>
            <person name="Zhang H."/>
            <person name="Lin R."/>
            <person name="Xie B."/>
        </authorList>
    </citation>
    <scope>NUCLEOTIDE SEQUENCE</scope>
    <source>
        <strain evidence="1">BazhouSP</strain>
    </source>
</reference>
<organism evidence="1 2">
    <name type="scientific">Ditylenchus destructor</name>
    <dbReference type="NCBI Taxonomy" id="166010"/>
    <lineage>
        <taxon>Eukaryota</taxon>
        <taxon>Metazoa</taxon>
        <taxon>Ecdysozoa</taxon>
        <taxon>Nematoda</taxon>
        <taxon>Chromadorea</taxon>
        <taxon>Rhabditida</taxon>
        <taxon>Tylenchina</taxon>
        <taxon>Tylenchomorpha</taxon>
        <taxon>Sphaerularioidea</taxon>
        <taxon>Anguinidae</taxon>
        <taxon>Anguininae</taxon>
        <taxon>Ditylenchus</taxon>
    </lineage>
</organism>
<accession>A0AAD4MDV7</accession>
<keyword evidence="2" id="KW-1185">Reference proteome</keyword>
<protein>
    <submittedName>
        <fullName evidence="1">Uncharacterized protein</fullName>
    </submittedName>
</protein>